<dbReference type="EMBL" id="FNII01000001">
    <property type="protein sequence ID" value="SDM98535.1"/>
    <property type="molecule type" value="Genomic_DNA"/>
</dbReference>
<dbReference type="OrthoDB" id="6173656at2"/>
<reference evidence="2" key="1">
    <citation type="submission" date="2016-10" db="EMBL/GenBank/DDBJ databases">
        <authorList>
            <person name="Varghese N."/>
            <person name="Submissions S."/>
        </authorList>
    </citation>
    <scope>NUCLEOTIDE SEQUENCE [LARGE SCALE GENOMIC DNA]</scope>
    <source>
        <strain evidence="2">CGMCC 1.6494</strain>
    </source>
</reference>
<sequence length="82" mass="9410">MLRHENILTSLGGMELDVAIERTRDALTNQLRQPAKLSVFGDGEQIDLSMHERFQILKLVREMLEARLAVLENEPGEWLHGE</sequence>
<name>A0A1G9XQR9_9GAMM</name>
<accession>A0A1G9XQR9</accession>
<dbReference type="RefSeq" id="WP_089701875.1">
    <property type="nucleotide sequence ID" value="NZ_FNII01000001.1"/>
</dbReference>
<dbReference type="AlphaFoldDB" id="A0A1G9XQR9"/>
<protein>
    <submittedName>
        <fullName evidence="1">Uncharacterized protein</fullName>
    </submittedName>
</protein>
<keyword evidence="2" id="KW-1185">Reference proteome</keyword>
<proteinExistence type="predicted"/>
<dbReference type="Proteomes" id="UP000199677">
    <property type="component" value="Unassembled WGS sequence"/>
</dbReference>
<organism evidence="1 2">
    <name type="scientific">Vreelandella arcis</name>
    <dbReference type="NCBI Taxonomy" id="416873"/>
    <lineage>
        <taxon>Bacteria</taxon>
        <taxon>Pseudomonadati</taxon>
        <taxon>Pseudomonadota</taxon>
        <taxon>Gammaproteobacteria</taxon>
        <taxon>Oceanospirillales</taxon>
        <taxon>Halomonadaceae</taxon>
        <taxon>Vreelandella</taxon>
    </lineage>
</organism>
<gene>
    <name evidence="1" type="ORF">SAMN04487951_101362</name>
</gene>
<evidence type="ECO:0000313" key="2">
    <source>
        <dbReference type="Proteomes" id="UP000199677"/>
    </source>
</evidence>
<evidence type="ECO:0000313" key="1">
    <source>
        <dbReference type="EMBL" id="SDM98535.1"/>
    </source>
</evidence>